<protein>
    <submittedName>
        <fullName evidence="2">Carbon monoxide dehydrogenase</fullName>
    </submittedName>
</protein>
<reference evidence="2 3" key="1">
    <citation type="submission" date="2017-08" db="EMBL/GenBank/DDBJ databases">
        <title>Genomes of Fischerella (Mastigocladus) sp. strains.</title>
        <authorList>
            <person name="Miller S.R."/>
        </authorList>
    </citation>
    <scope>NUCLEOTIDE SEQUENCE [LARGE SCALE GENOMIC DNA]</scope>
    <source>
        <strain evidence="2 3">CCMEE 5323</strain>
    </source>
</reference>
<dbReference type="PROSITE" id="PS51387">
    <property type="entry name" value="FAD_PCMH"/>
    <property type="match status" value="1"/>
</dbReference>
<proteinExistence type="predicted"/>
<dbReference type="GO" id="GO:0016491">
    <property type="term" value="F:oxidoreductase activity"/>
    <property type="evidence" value="ECO:0007669"/>
    <property type="project" value="InterPro"/>
</dbReference>
<dbReference type="Gene3D" id="3.30.465.10">
    <property type="match status" value="1"/>
</dbReference>
<accession>A0A2N6K717</accession>
<dbReference type="InterPro" id="IPR036318">
    <property type="entry name" value="FAD-bd_PCMH-like_sf"/>
</dbReference>
<dbReference type="AlphaFoldDB" id="A0A2N6K717"/>
<dbReference type="Pfam" id="PF00941">
    <property type="entry name" value="FAD_binding_5"/>
    <property type="match status" value="1"/>
</dbReference>
<evidence type="ECO:0000313" key="2">
    <source>
        <dbReference type="EMBL" id="PLZ92852.1"/>
    </source>
</evidence>
<organism evidence="2 3">
    <name type="scientific">Fischerella muscicola CCMEE 5323</name>
    <dbReference type="NCBI Taxonomy" id="2019572"/>
    <lineage>
        <taxon>Bacteria</taxon>
        <taxon>Bacillati</taxon>
        <taxon>Cyanobacteriota</taxon>
        <taxon>Cyanophyceae</taxon>
        <taxon>Nostocales</taxon>
        <taxon>Hapalosiphonaceae</taxon>
        <taxon>Fischerella</taxon>
    </lineage>
</organism>
<dbReference type="Proteomes" id="UP000235036">
    <property type="component" value="Unassembled WGS sequence"/>
</dbReference>
<dbReference type="PANTHER" id="PTHR42659">
    <property type="entry name" value="XANTHINE DEHYDROGENASE SUBUNIT C-RELATED"/>
    <property type="match status" value="1"/>
</dbReference>
<dbReference type="InterPro" id="IPR002346">
    <property type="entry name" value="Mopterin_DH_FAD-bd"/>
</dbReference>
<evidence type="ECO:0000259" key="1">
    <source>
        <dbReference type="PROSITE" id="PS51387"/>
    </source>
</evidence>
<dbReference type="PANTHER" id="PTHR42659:SF9">
    <property type="entry name" value="XANTHINE DEHYDROGENASE FAD-BINDING SUBUNIT XDHB-RELATED"/>
    <property type="match status" value="1"/>
</dbReference>
<dbReference type="EMBL" id="NRQW01000096">
    <property type="protein sequence ID" value="PLZ92852.1"/>
    <property type="molecule type" value="Genomic_DNA"/>
</dbReference>
<dbReference type="InterPro" id="IPR016166">
    <property type="entry name" value="FAD-bd_PCMH"/>
</dbReference>
<name>A0A2N6K717_FISMU</name>
<sequence length="271" mass="30267">MDLPNIETYLRPNEIQTINNWGKDWAWLAGGTWLFSEPQPQLRVLVDMQSLDWSEIEVQEDNLVIGATCPLIKLLQYPWQLEWTAVAGLKSAVSTLAASLKVINMATVGGNLCLALSVGSLAPIMIALGAKYEIWNLQGESRLVAAEDFQIGSRQTILQPSEVLRRVLIPVKNLKWRVNYQRFGIAATDPALAIVVSAYNPENLQFKCVIGASVPAPKLLDCNHINIDYSPSLQKIEFINSPKASATYRREITQILIKRSLHQLKLINTHP</sequence>
<dbReference type="InterPro" id="IPR016169">
    <property type="entry name" value="FAD-bd_PCMH_sub2"/>
</dbReference>
<gene>
    <name evidence="2" type="ORF">CEN44_04905</name>
</gene>
<evidence type="ECO:0000313" key="3">
    <source>
        <dbReference type="Proteomes" id="UP000235036"/>
    </source>
</evidence>
<dbReference type="InterPro" id="IPR051312">
    <property type="entry name" value="Diverse_Substr_Oxidored"/>
</dbReference>
<dbReference type="SUPFAM" id="SSF56176">
    <property type="entry name" value="FAD-binding/transporter-associated domain-like"/>
    <property type="match status" value="1"/>
</dbReference>
<dbReference type="GO" id="GO:0071949">
    <property type="term" value="F:FAD binding"/>
    <property type="evidence" value="ECO:0007669"/>
    <property type="project" value="InterPro"/>
</dbReference>
<comment type="caution">
    <text evidence="2">The sequence shown here is derived from an EMBL/GenBank/DDBJ whole genome shotgun (WGS) entry which is preliminary data.</text>
</comment>
<dbReference type="RefSeq" id="WP_016869328.1">
    <property type="nucleotide sequence ID" value="NZ_CAWNVR010000088.1"/>
</dbReference>
<keyword evidence="3" id="KW-1185">Reference proteome</keyword>
<feature type="domain" description="FAD-binding PCMH-type" evidence="1">
    <location>
        <begin position="1"/>
        <end position="174"/>
    </location>
</feature>